<evidence type="ECO:0000256" key="3">
    <source>
        <dbReference type="ARBA" id="ARBA00022801"/>
    </source>
</evidence>
<dbReference type="InterPro" id="IPR013737">
    <property type="entry name" value="Bac_rhamnosid_N"/>
</dbReference>
<dbReference type="InterPro" id="IPR012341">
    <property type="entry name" value="6hp_glycosidase-like_sf"/>
</dbReference>
<dbReference type="InParanoid" id="A0A1E1KR48"/>
<feature type="domain" description="Alpha-L-rhamnosidase concanavalin-like" evidence="4">
    <location>
        <begin position="325"/>
        <end position="423"/>
    </location>
</feature>
<dbReference type="InterPro" id="IPR013783">
    <property type="entry name" value="Ig-like_fold"/>
</dbReference>
<evidence type="ECO:0000259" key="5">
    <source>
        <dbReference type="Pfam" id="PF08531"/>
    </source>
</evidence>
<dbReference type="InterPro" id="IPR008979">
    <property type="entry name" value="Galactose-bd-like_sf"/>
</dbReference>
<dbReference type="Pfam" id="PF17389">
    <property type="entry name" value="Bac_rhamnosid6H"/>
    <property type="match status" value="1"/>
</dbReference>
<dbReference type="EMBL" id="FJUW01000020">
    <property type="protein sequence ID" value="CZT00489.1"/>
    <property type="molecule type" value="Genomic_DNA"/>
</dbReference>
<evidence type="ECO:0000313" key="9">
    <source>
        <dbReference type="Proteomes" id="UP000178129"/>
    </source>
</evidence>
<dbReference type="Proteomes" id="UP000178129">
    <property type="component" value="Unassembled WGS sequence"/>
</dbReference>
<dbReference type="GO" id="GO:0030596">
    <property type="term" value="F:alpha-L-rhamnosidase activity"/>
    <property type="evidence" value="ECO:0007669"/>
    <property type="project" value="UniProtKB-EC"/>
</dbReference>
<dbReference type="Gene3D" id="2.60.420.10">
    <property type="entry name" value="Maltose phosphorylase, domain 3"/>
    <property type="match status" value="1"/>
</dbReference>
<keyword evidence="3" id="KW-0378">Hydrolase</keyword>
<dbReference type="STRING" id="914237.A0A1E1KR48"/>
<evidence type="ECO:0000256" key="2">
    <source>
        <dbReference type="ARBA" id="ARBA00012652"/>
    </source>
</evidence>
<dbReference type="PIRSF" id="PIRSF010631">
    <property type="entry name" value="A-rhamnsds"/>
    <property type="match status" value="1"/>
</dbReference>
<gene>
    <name evidence="8" type="ORF">RCO7_02978</name>
</gene>
<feature type="domain" description="Alpha-L-rhamnosidase six-hairpin glycosidase" evidence="6">
    <location>
        <begin position="428"/>
        <end position="779"/>
    </location>
</feature>
<evidence type="ECO:0000259" key="6">
    <source>
        <dbReference type="Pfam" id="PF17389"/>
    </source>
</evidence>
<dbReference type="GO" id="GO:0005975">
    <property type="term" value="P:carbohydrate metabolic process"/>
    <property type="evidence" value="ECO:0007669"/>
    <property type="project" value="InterPro"/>
</dbReference>
<feature type="domain" description="Bacterial alpha-L-rhamnosidase N-terminal" evidence="5">
    <location>
        <begin position="142"/>
        <end position="314"/>
    </location>
</feature>
<dbReference type="Pfam" id="PF17390">
    <property type="entry name" value="Bac_rhamnosid_C"/>
    <property type="match status" value="1"/>
</dbReference>
<dbReference type="PANTHER" id="PTHR33307">
    <property type="entry name" value="ALPHA-RHAMNOSIDASE (EUROFUNG)"/>
    <property type="match status" value="1"/>
</dbReference>
<dbReference type="Gene3D" id="1.50.10.10">
    <property type="match status" value="1"/>
</dbReference>
<feature type="domain" description="Alpha-L-rhamnosidase C-terminal" evidence="7">
    <location>
        <begin position="781"/>
        <end position="854"/>
    </location>
</feature>
<dbReference type="SUPFAM" id="SSF49785">
    <property type="entry name" value="Galactose-binding domain-like"/>
    <property type="match status" value="1"/>
</dbReference>
<evidence type="ECO:0000259" key="7">
    <source>
        <dbReference type="Pfam" id="PF17390"/>
    </source>
</evidence>
<evidence type="ECO:0000313" key="8">
    <source>
        <dbReference type="EMBL" id="CZT00489.1"/>
    </source>
</evidence>
<keyword evidence="9" id="KW-1185">Reference proteome</keyword>
<dbReference type="PANTHER" id="PTHR33307:SF6">
    <property type="entry name" value="ALPHA-RHAMNOSIDASE (EUROFUNG)-RELATED"/>
    <property type="match status" value="1"/>
</dbReference>
<reference evidence="9" key="1">
    <citation type="submission" date="2016-03" db="EMBL/GenBank/DDBJ databases">
        <authorList>
            <person name="Ploux O."/>
        </authorList>
    </citation>
    <scope>NUCLEOTIDE SEQUENCE [LARGE SCALE GENOMIC DNA]</scope>
    <source>
        <strain evidence="9">UK7</strain>
    </source>
</reference>
<dbReference type="InterPro" id="IPR035396">
    <property type="entry name" value="Bac_rhamnosid6H"/>
</dbReference>
<dbReference type="InterPro" id="IPR008928">
    <property type="entry name" value="6-hairpin_glycosidase_sf"/>
</dbReference>
<dbReference type="Gene3D" id="2.60.40.10">
    <property type="entry name" value="Immunoglobulins"/>
    <property type="match status" value="1"/>
</dbReference>
<dbReference type="InterPro" id="IPR008902">
    <property type="entry name" value="Rhamnosid_concanavalin"/>
</dbReference>
<dbReference type="SUPFAM" id="SSF48208">
    <property type="entry name" value="Six-hairpin glycosidases"/>
    <property type="match status" value="1"/>
</dbReference>
<organism evidence="8 9">
    <name type="scientific">Rhynchosporium graminicola</name>
    <dbReference type="NCBI Taxonomy" id="2792576"/>
    <lineage>
        <taxon>Eukaryota</taxon>
        <taxon>Fungi</taxon>
        <taxon>Dikarya</taxon>
        <taxon>Ascomycota</taxon>
        <taxon>Pezizomycotina</taxon>
        <taxon>Leotiomycetes</taxon>
        <taxon>Helotiales</taxon>
        <taxon>Ploettnerulaceae</taxon>
        <taxon>Rhynchosporium</taxon>
    </lineage>
</organism>
<dbReference type="Pfam" id="PF08531">
    <property type="entry name" value="Bac_rhamnosid_N"/>
    <property type="match status" value="1"/>
</dbReference>
<dbReference type="AlphaFoldDB" id="A0A1E1KR48"/>
<name>A0A1E1KR48_9HELO</name>
<dbReference type="EC" id="3.2.1.40" evidence="2"/>
<evidence type="ECO:0000259" key="4">
    <source>
        <dbReference type="Pfam" id="PF05592"/>
    </source>
</evidence>
<proteinExistence type="predicted"/>
<dbReference type="Gene3D" id="2.60.120.260">
    <property type="entry name" value="Galactose-binding domain-like"/>
    <property type="match status" value="2"/>
</dbReference>
<comment type="catalytic activity">
    <reaction evidence="1">
        <text>Hydrolysis of terminal non-reducing alpha-L-rhamnose residues in alpha-L-rhamnosides.</text>
        <dbReference type="EC" id="3.2.1.40"/>
    </reaction>
</comment>
<dbReference type="Pfam" id="PF25788">
    <property type="entry name" value="Ig_Rha78A_N"/>
    <property type="match status" value="1"/>
</dbReference>
<protein>
    <recommendedName>
        <fullName evidence="2">alpha-L-rhamnosidase</fullName>
        <ecNumber evidence="2">3.2.1.40</ecNumber>
    </recommendedName>
</protein>
<accession>A0A1E1KR48</accession>
<evidence type="ECO:0000256" key="1">
    <source>
        <dbReference type="ARBA" id="ARBA00001445"/>
    </source>
</evidence>
<dbReference type="InterPro" id="IPR016007">
    <property type="entry name" value="Alpha_rhamnosid"/>
</dbReference>
<dbReference type="InterPro" id="IPR035398">
    <property type="entry name" value="Bac_rhamnosid_C"/>
</dbReference>
<sequence length="886" mass="99609">MAISIGNVHFEHHREFIGIGESRPRISWRFEGDTKNWTQRSYDVEIRQSETLKIYSIESPDSVLVPWPGKPLASGELATVRVRVFGGEQKTASPWSESVTVETGLLNRDDWSCSLIAAGQLTDVSAPKRPVLFRRIFDLKADVLKARIYITAQGVYEAHLNGKRIGDHMLAPGWTSYTHHLAYQTFDVTNLLQSGENVLSAQVGEGWFCGRLGFLGGKKNIWGDTIGLIAQLKIQTTDGQVIVINSDSEWKSSTGSLITSELYDGEVCDLKLEQKGWQTQGQGFDDRSWGKARTFHLPSAMLVAPDGPPVRQTQEIEAISAFKSPIGKTIVDFGQNLVGWVRIRLSGPRGRVVKLLFTEVLEDGEVATRPLRDCKATDTITLSGEDYIWEPKFTFHGFRYMQVDGLLSEADSFDLKTATAVVIHTDMEQTGWFDCSNPRLNQLHENIRWGMRGNFLSIPTDCPQRDERLGWTGDIHVFAPTANYLYDTCGMLQGWAKDLSAEQLAGGSSVPPFFCPNVFLEDTKYPTAIWGDVMVGLPWDLYKSFGDSKILKQQFESMRAWVDKGIDRDETGLWKADSYQFGDWLDPKAPSDEPGNSVTDPHLVANAYLVHVTSLIHKISVVLGFDELAERYGTSAIDLKSKFQDRYITNEGRVLSDSQTAIALSIHFRLFKSESQEMVAARRLKDLILRNSRFKIATGFAGTPIIGHALSRVGEAQLFYRMLYHRKAPSWLYQVTMGATTMWERWDSMLPDGRVNPGEMTSFNHYALGAVAEWMHRNIGGLSLILPGWKKFRIAPVPGGDLTYGSARFLSPYGWIEAKWSIQVDEFLLKATVPPNTTAEVLLPGDKQDHISVGSGIHEFRAHYKHPKWPPIPIYPQYYLHDDDEP</sequence>
<comment type="caution">
    <text evidence="8">The sequence shown here is derived from an EMBL/GenBank/DDBJ whole genome shotgun (WGS) entry which is preliminary data.</text>
</comment>
<dbReference type="Pfam" id="PF05592">
    <property type="entry name" value="Bac_rhamnosid"/>
    <property type="match status" value="1"/>
</dbReference>